<name>A0A410T5E1_9CAUD</name>
<dbReference type="Proteomes" id="UP000289169">
    <property type="component" value="Segment"/>
</dbReference>
<organism evidence="1 2">
    <name type="scientific">Acinetobacter phage Henu6</name>
    <dbReference type="NCBI Taxonomy" id="2500136"/>
    <lineage>
        <taxon>Viruses</taxon>
        <taxon>Duplodnaviria</taxon>
        <taxon>Heunggongvirae</taxon>
        <taxon>Uroviricota</taxon>
        <taxon>Caudoviricetes</taxon>
        <taxon>Pantevenvirales</taxon>
        <taxon>Straboviridae</taxon>
        <taxon>Twarogvirinae</taxon>
        <taxon>Zedzedvirus</taxon>
        <taxon>Zedzedvirus zz1</taxon>
    </lineage>
</organism>
<proteinExistence type="predicted"/>
<protein>
    <submittedName>
        <fullName evidence="1">Uncharacterized protein</fullName>
    </submittedName>
</protein>
<reference evidence="1 2" key="1">
    <citation type="submission" date="2018-11" db="EMBL/GenBank/DDBJ databases">
        <authorList>
            <person name="Teng T."/>
        </authorList>
    </citation>
    <scope>NUCLEOTIDE SEQUENCE [LARGE SCALE GENOMIC DNA]</scope>
</reference>
<dbReference type="EMBL" id="MK240351">
    <property type="protein sequence ID" value="QAU03982.1"/>
    <property type="molecule type" value="Genomic_DNA"/>
</dbReference>
<evidence type="ECO:0000313" key="1">
    <source>
        <dbReference type="EMBL" id="QAU03982.1"/>
    </source>
</evidence>
<gene>
    <name evidence="1" type="ORF">Henu6_gp179</name>
</gene>
<evidence type="ECO:0000313" key="2">
    <source>
        <dbReference type="Proteomes" id="UP000289169"/>
    </source>
</evidence>
<sequence length="85" mass="9830">MSLINRVLAYEYAIKEAVTNAILAEFGYPNDVEIHYTQNYMCTEFVRGYESICRIKIEITSKGLKVNIRSNYPKIIEAIQNVITH</sequence>
<accession>A0A410T5E1</accession>